<dbReference type="PANTHER" id="PTHR10683:SF18">
    <property type="entry name" value="TRANSALDOLASE"/>
    <property type="match status" value="1"/>
</dbReference>
<dbReference type="PROSITE" id="PS01054">
    <property type="entry name" value="TRANSALDOLASE_1"/>
    <property type="match status" value="1"/>
</dbReference>
<dbReference type="CDD" id="cd00957">
    <property type="entry name" value="Transaldolase_TalAB"/>
    <property type="match status" value="1"/>
</dbReference>
<name>A0A3P9C7X9_9CICH</name>
<keyword evidence="6 8" id="KW-0570">Pentose shunt</keyword>
<comment type="pathway">
    <text evidence="1 8">Carbohydrate degradation; pentose phosphate pathway; D-glyceraldehyde 3-phosphate and beta-D-fructose 6-phosphate from D-ribose 5-phosphate and D-xylulose 5-phosphate (non-oxidative stage): step 2/3.</text>
</comment>
<organism evidence="9 10">
    <name type="scientific">Maylandia zebra</name>
    <name type="common">zebra mbuna</name>
    <dbReference type="NCBI Taxonomy" id="106582"/>
    <lineage>
        <taxon>Eukaryota</taxon>
        <taxon>Metazoa</taxon>
        <taxon>Chordata</taxon>
        <taxon>Craniata</taxon>
        <taxon>Vertebrata</taxon>
        <taxon>Euteleostomi</taxon>
        <taxon>Actinopterygii</taxon>
        <taxon>Neopterygii</taxon>
        <taxon>Teleostei</taxon>
        <taxon>Neoteleostei</taxon>
        <taxon>Acanthomorphata</taxon>
        <taxon>Ovalentaria</taxon>
        <taxon>Cichlomorphae</taxon>
        <taxon>Cichliformes</taxon>
        <taxon>Cichlidae</taxon>
        <taxon>African cichlids</taxon>
        <taxon>Pseudocrenilabrinae</taxon>
        <taxon>Haplochromini</taxon>
        <taxon>Maylandia</taxon>
        <taxon>Maylandia zebra complex</taxon>
    </lineage>
</organism>
<dbReference type="GO" id="GO:0009052">
    <property type="term" value="P:pentose-phosphate shunt, non-oxidative branch"/>
    <property type="evidence" value="ECO:0007669"/>
    <property type="project" value="TreeGrafter"/>
</dbReference>
<keyword evidence="10" id="KW-1185">Reference proteome</keyword>
<keyword evidence="7" id="KW-0704">Schiff base</keyword>
<evidence type="ECO:0000256" key="3">
    <source>
        <dbReference type="ARBA" id="ARBA00013151"/>
    </source>
</evidence>
<evidence type="ECO:0000256" key="6">
    <source>
        <dbReference type="ARBA" id="ARBA00023126"/>
    </source>
</evidence>
<dbReference type="GO" id="GO:0005737">
    <property type="term" value="C:cytoplasm"/>
    <property type="evidence" value="ECO:0007669"/>
    <property type="project" value="InterPro"/>
</dbReference>
<dbReference type="Ensembl" id="ENSMZET00005018969.1">
    <property type="protein sequence ID" value="ENSMZEP00005018375.1"/>
    <property type="gene ID" value="ENSMZEG00005013792.1"/>
</dbReference>
<dbReference type="AlphaFoldDB" id="A0A3P9C7X9"/>
<protein>
    <recommendedName>
        <fullName evidence="4 8">Transaldolase</fullName>
        <ecNumber evidence="3 8">2.2.1.2</ecNumber>
    </recommendedName>
</protein>
<accession>A0A3P9C7X9</accession>
<evidence type="ECO:0000256" key="8">
    <source>
        <dbReference type="RuleBase" id="RU000501"/>
    </source>
</evidence>
<evidence type="ECO:0000313" key="9">
    <source>
        <dbReference type="Ensembl" id="ENSMZEP00005018375.1"/>
    </source>
</evidence>
<dbReference type="SUPFAM" id="SSF51569">
    <property type="entry name" value="Aldolase"/>
    <property type="match status" value="1"/>
</dbReference>
<dbReference type="GO" id="GO:0004801">
    <property type="term" value="F:transaldolase activity"/>
    <property type="evidence" value="ECO:0007669"/>
    <property type="project" value="UniProtKB-EC"/>
</dbReference>
<dbReference type="Gene3D" id="3.20.20.70">
    <property type="entry name" value="Aldolase class I"/>
    <property type="match status" value="1"/>
</dbReference>
<reference evidence="9 10" key="1">
    <citation type="journal article" date="2014" name="Nature">
        <title>The genomic substrate for adaptive radiation in African cichlid fish.</title>
        <authorList>
            <person name="Brawand D."/>
            <person name="Wagner C.E."/>
            <person name="Li Y.I."/>
            <person name="Malinsky M."/>
            <person name="Keller I."/>
            <person name="Fan S."/>
            <person name="Simakov O."/>
            <person name="Ng A.Y."/>
            <person name="Lim Z.W."/>
            <person name="Bezault E."/>
            <person name="Turner-Maier J."/>
            <person name="Johnson J."/>
            <person name="Alcazar R."/>
            <person name="Noh H.J."/>
            <person name="Russell P."/>
            <person name="Aken B."/>
            <person name="Alfoldi J."/>
            <person name="Amemiya C."/>
            <person name="Azzouzi N."/>
            <person name="Baroiller J.F."/>
            <person name="Barloy-Hubler F."/>
            <person name="Berlin A."/>
            <person name="Bloomquist R."/>
            <person name="Carleton K.L."/>
            <person name="Conte M.A."/>
            <person name="D'Cotta H."/>
            <person name="Eshel O."/>
            <person name="Gaffney L."/>
            <person name="Galibert F."/>
            <person name="Gante H.F."/>
            <person name="Gnerre S."/>
            <person name="Greuter L."/>
            <person name="Guyon R."/>
            <person name="Haddad N.S."/>
            <person name="Haerty W."/>
            <person name="Harris R.M."/>
            <person name="Hofmann H.A."/>
            <person name="Hourlier T."/>
            <person name="Hulata G."/>
            <person name="Jaffe D.B."/>
            <person name="Lara M."/>
            <person name="Lee A.P."/>
            <person name="MacCallum I."/>
            <person name="Mwaiko S."/>
            <person name="Nikaido M."/>
            <person name="Nishihara H."/>
            <person name="Ozouf-Costaz C."/>
            <person name="Penman D.J."/>
            <person name="Przybylski D."/>
            <person name="Rakotomanga M."/>
            <person name="Renn S.C.P."/>
            <person name="Ribeiro F.J."/>
            <person name="Ron M."/>
            <person name="Salzburger W."/>
            <person name="Sanchez-Pulido L."/>
            <person name="Santos M.E."/>
            <person name="Searle S."/>
            <person name="Sharpe T."/>
            <person name="Swofford R."/>
            <person name="Tan F.J."/>
            <person name="Williams L."/>
            <person name="Young S."/>
            <person name="Yin S."/>
            <person name="Okada N."/>
            <person name="Kocher T.D."/>
            <person name="Miska E.A."/>
            <person name="Lander E.S."/>
            <person name="Venkatesh B."/>
            <person name="Fernald R.D."/>
            <person name="Meyer A."/>
            <person name="Ponting C.P."/>
            <person name="Streelman J.T."/>
            <person name="Lindblad-Toh K."/>
            <person name="Seehausen O."/>
            <person name="Di Palma F."/>
        </authorList>
    </citation>
    <scope>NUCLEOTIDE SEQUENCE</scope>
</reference>
<dbReference type="EC" id="2.2.1.2" evidence="3 8"/>
<evidence type="ECO:0000256" key="7">
    <source>
        <dbReference type="ARBA" id="ARBA00023270"/>
    </source>
</evidence>
<dbReference type="PANTHER" id="PTHR10683">
    <property type="entry name" value="TRANSALDOLASE"/>
    <property type="match status" value="1"/>
</dbReference>
<comment type="catalytic activity">
    <reaction evidence="8">
        <text>D-sedoheptulose 7-phosphate + D-glyceraldehyde 3-phosphate = D-erythrose 4-phosphate + beta-D-fructose 6-phosphate</text>
        <dbReference type="Rhea" id="RHEA:17053"/>
        <dbReference type="ChEBI" id="CHEBI:16897"/>
        <dbReference type="ChEBI" id="CHEBI:57483"/>
        <dbReference type="ChEBI" id="CHEBI:57634"/>
        <dbReference type="ChEBI" id="CHEBI:59776"/>
        <dbReference type="EC" id="2.2.1.2"/>
    </reaction>
</comment>
<dbReference type="Proteomes" id="UP000265160">
    <property type="component" value="LG1"/>
</dbReference>
<comment type="similarity">
    <text evidence="2">Belongs to the transaldolase family. Type 1 subfamily.</text>
</comment>
<dbReference type="Pfam" id="PF00923">
    <property type="entry name" value="TAL_FSA"/>
    <property type="match status" value="1"/>
</dbReference>
<dbReference type="InterPro" id="IPR018225">
    <property type="entry name" value="Transaldolase_AS"/>
</dbReference>
<dbReference type="UniPathway" id="UPA00115">
    <property type="reaction ID" value="UER00414"/>
</dbReference>
<comment type="function">
    <text evidence="8">Catalyzes the rate-limiting step of the non-oxidative phase in the pentose phosphate pathway. Catalyzes the reversible conversion of sedheptulose-7-phosphate and D-glyceraldehyde 3-phosphate into erythrose-4-phosphate and beta-D-fructose 6-phosphate.</text>
</comment>
<dbReference type="InterPro" id="IPR013785">
    <property type="entry name" value="Aldolase_TIM"/>
</dbReference>
<dbReference type="InterPro" id="IPR004730">
    <property type="entry name" value="Transaldolase_1"/>
</dbReference>
<reference evidence="9" key="2">
    <citation type="submission" date="2025-08" db="UniProtKB">
        <authorList>
            <consortium name="Ensembl"/>
        </authorList>
    </citation>
    <scope>IDENTIFICATION</scope>
</reference>
<evidence type="ECO:0000256" key="2">
    <source>
        <dbReference type="ARBA" id="ARBA00008012"/>
    </source>
</evidence>
<dbReference type="GO" id="GO:0005975">
    <property type="term" value="P:carbohydrate metabolic process"/>
    <property type="evidence" value="ECO:0007669"/>
    <property type="project" value="InterPro"/>
</dbReference>
<dbReference type="FunFam" id="3.20.20.70:FF:000428">
    <property type="entry name" value="Predicted protein"/>
    <property type="match status" value="1"/>
</dbReference>
<reference evidence="9" key="3">
    <citation type="submission" date="2025-09" db="UniProtKB">
        <authorList>
            <consortium name="Ensembl"/>
        </authorList>
    </citation>
    <scope>IDENTIFICATION</scope>
</reference>
<dbReference type="PROSITE" id="PS00958">
    <property type="entry name" value="TRANSALDOLASE_2"/>
    <property type="match status" value="1"/>
</dbReference>
<dbReference type="GeneTree" id="ENSGT00390000017361"/>
<keyword evidence="5 8" id="KW-0808">Transferase</keyword>
<proteinExistence type="inferred from homology"/>
<dbReference type="InterPro" id="IPR001585">
    <property type="entry name" value="TAL/FSA"/>
</dbReference>
<sequence length="316" mass="35187">MSSGSPDKRRKMESALNQLKKHTVVVADTGDFNAIDEYKPQDATTNPSLILAAAKMPAYQQLVDQAIKYAFNLLSQETQSCVGSHLCHRLSFDKDEMVAKALKLIALYEEAGISKERVLIKLSSTWEGIQAGKELEEKHGVHCNMTLLFSFAQAVACAEAKVTLISPFVGRILDWYKENTDRKSYEPHEDPGVVSVTKIYNYYKKFGYSTVVMGASFRNTGEVKALAGCDLLTISPGLLAELSQDHSAVTEMLSVEKAKACDLEKVHLDEKTFRWEHNEDRMGVEKLSDGIRKFAADAVKLETMIKEKILSVKNGQ</sequence>
<evidence type="ECO:0000313" key="10">
    <source>
        <dbReference type="Proteomes" id="UP000265160"/>
    </source>
</evidence>
<evidence type="ECO:0000256" key="5">
    <source>
        <dbReference type="ARBA" id="ARBA00022679"/>
    </source>
</evidence>
<evidence type="ECO:0000256" key="4">
    <source>
        <dbReference type="ARBA" id="ARBA00018292"/>
    </source>
</evidence>
<evidence type="ECO:0000256" key="1">
    <source>
        <dbReference type="ARBA" id="ARBA00004857"/>
    </source>
</evidence>